<keyword evidence="5 8" id="KW-0812">Transmembrane</keyword>
<comment type="caution">
    <text evidence="9">The sequence shown here is derived from an EMBL/GenBank/DDBJ whole genome shotgun (WGS) entry which is preliminary data.</text>
</comment>
<dbReference type="Pfam" id="PF02321">
    <property type="entry name" value="OEP"/>
    <property type="match status" value="2"/>
</dbReference>
<dbReference type="GO" id="GO:0015562">
    <property type="term" value="F:efflux transmembrane transporter activity"/>
    <property type="evidence" value="ECO:0007669"/>
    <property type="project" value="InterPro"/>
</dbReference>
<dbReference type="InterPro" id="IPR003423">
    <property type="entry name" value="OMP_efflux"/>
</dbReference>
<dbReference type="InterPro" id="IPR051906">
    <property type="entry name" value="TolC-like"/>
</dbReference>
<sequence length="421" mass="46382">MRLKSVYILMLTGMMMLTLPVRLFADADRGYLKGNDGGEVQVIATGETLSLDRCIEIAVKNQPNIIAASYTVMANQSKIAQAASANYPQVGFSAAYSRYAPVSGGGASYNQYTNTASVTQNIYDFGRIKTQVDIQRLNANASSSDLKSATVQVVYNVKQSYYTLLQTIKNLEVANETVEQFQQHLKQARGFYEVGEKAKFDVTKAEVDLSNAKLNQIKAANALRLARVNLNNAMGMPYASDYLIEDNLAFQRYDVTLKDIIEKAFKNRADLQAIITKQEAARQTIELKKKDYYPTVSGSAGYTWGGESFPLNSGWSVGAQASISIFSGYLTRHQIQEAQSNLNVLKANEDTLKQGIIVEIQQYYLQLMSAQEAISAAAMTVRQARENLDIVNGRYAAGVGNPIEVTDADVTYNNANTAYIQ</sequence>
<accession>A0A0F3GNY4</accession>
<proteinExistence type="inferred from homology"/>
<comment type="subcellular location">
    <subcellularLocation>
        <location evidence="1">Cell outer membrane</location>
    </subcellularLocation>
</comment>
<evidence type="ECO:0000256" key="3">
    <source>
        <dbReference type="ARBA" id="ARBA00022448"/>
    </source>
</evidence>
<name>A0A0F3GNY4_9BACT</name>
<evidence type="ECO:0000256" key="4">
    <source>
        <dbReference type="ARBA" id="ARBA00022452"/>
    </source>
</evidence>
<dbReference type="GO" id="GO:0015288">
    <property type="term" value="F:porin activity"/>
    <property type="evidence" value="ECO:0007669"/>
    <property type="project" value="TreeGrafter"/>
</dbReference>
<evidence type="ECO:0000256" key="8">
    <source>
        <dbReference type="SAM" id="Phobius"/>
    </source>
</evidence>
<dbReference type="PANTHER" id="PTHR30026">
    <property type="entry name" value="OUTER MEMBRANE PROTEIN TOLC"/>
    <property type="match status" value="1"/>
</dbReference>
<evidence type="ECO:0000256" key="6">
    <source>
        <dbReference type="ARBA" id="ARBA00023136"/>
    </source>
</evidence>
<dbReference type="AlphaFoldDB" id="A0A0F3GNY4"/>
<dbReference type="PANTHER" id="PTHR30026:SF20">
    <property type="entry name" value="OUTER MEMBRANE PROTEIN TOLC"/>
    <property type="match status" value="1"/>
</dbReference>
<feature type="transmembrane region" description="Helical" evidence="8">
    <location>
        <begin position="6"/>
        <end position="25"/>
    </location>
</feature>
<evidence type="ECO:0000256" key="1">
    <source>
        <dbReference type="ARBA" id="ARBA00004442"/>
    </source>
</evidence>
<evidence type="ECO:0000313" key="10">
    <source>
        <dbReference type="Proteomes" id="UP000033423"/>
    </source>
</evidence>
<evidence type="ECO:0000313" key="9">
    <source>
        <dbReference type="EMBL" id="KJU83694.1"/>
    </source>
</evidence>
<keyword evidence="3" id="KW-0813">Transport</keyword>
<feature type="non-terminal residue" evidence="9">
    <location>
        <position position="421"/>
    </location>
</feature>
<gene>
    <name evidence="9" type="ORF">MBAV_004112</name>
</gene>
<keyword evidence="7" id="KW-0998">Cell outer membrane</keyword>
<dbReference type="InterPro" id="IPR028351">
    <property type="entry name" value="CyaE"/>
</dbReference>
<comment type="similarity">
    <text evidence="2">Belongs to the outer membrane factor (OMF) (TC 1.B.17) family.</text>
</comment>
<keyword evidence="4" id="KW-1134">Transmembrane beta strand</keyword>
<protein>
    <submittedName>
        <fullName evidence="9">Outer membrane efflux protein</fullName>
    </submittedName>
</protein>
<organism evidence="9 10">
    <name type="scientific">Candidatus Magnetobacterium bavaricum</name>
    <dbReference type="NCBI Taxonomy" id="29290"/>
    <lineage>
        <taxon>Bacteria</taxon>
        <taxon>Pseudomonadati</taxon>
        <taxon>Nitrospirota</taxon>
        <taxon>Thermodesulfovibrionia</taxon>
        <taxon>Thermodesulfovibrionales</taxon>
        <taxon>Candidatus Magnetobacteriaceae</taxon>
        <taxon>Candidatus Magnetobacterium</taxon>
    </lineage>
</organism>
<keyword evidence="6 8" id="KW-0472">Membrane</keyword>
<dbReference type="PIRSF" id="PIRSF001892">
    <property type="entry name" value="CyaE"/>
    <property type="match status" value="1"/>
</dbReference>
<evidence type="ECO:0000256" key="5">
    <source>
        <dbReference type="ARBA" id="ARBA00022692"/>
    </source>
</evidence>
<keyword evidence="10" id="KW-1185">Reference proteome</keyword>
<dbReference type="EMBL" id="LACI01001773">
    <property type="protein sequence ID" value="KJU83694.1"/>
    <property type="molecule type" value="Genomic_DNA"/>
</dbReference>
<reference evidence="9 10" key="1">
    <citation type="submission" date="2015-02" db="EMBL/GenBank/DDBJ databases">
        <title>Single-cell genomics of uncultivated deep-branching MTB reveals a conserved set of magnetosome genes.</title>
        <authorList>
            <person name="Kolinko S."/>
            <person name="Richter M."/>
            <person name="Glockner F.O."/>
            <person name="Brachmann A."/>
            <person name="Schuler D."/>
        </authorList>
    </citation>
    <scope>NUCLEOTIDE SEQUENCE [LARGE SCALE GENOMIC DNA]</scope>
    <source>
        <strain evidence="9">TM-1</strain>
    </source>
</reference>
<keyword evidence="8" id="KW-1133">Transmembrane helix</keyword>
<dbReference type="GO" id="GO:0009279">
    <property type="term" value="C:cell outer membrane"/>
    <property type="evidence" value="ECO:0007669"/>
    <property type="project" value="UniProtKB-SubCell"/>
</dbReference>
<dbReference type="SUPFAM" id="SSF56954">
    <property type="entry name" value="Outer membrane efflux proteins (OEP)"/>
    <property type="match status" value="1"/>
</dbReference>
<dbReference type="Proteomes" id="UP000033423">
    <property type="component" value="Unassembled WGS sequence"/>
</dbReference>
<dbReference type="Gene3D" id="1.20.1600.10">
    <property type="entry name" value="Outer membrane efflux proteins (OEP)"/>
    <property type="match status" value="1"/>
</dbReference>
<evidence type="ECO:0000256" key="7">
    <source>
        <dbReference type="ARBA" id="ARBA00023237"/>
    </source>
</evidence>
<evidence type="ECO:0000256" key="2">
    <source>
        <dbReference type="ARBA" id="ARBA00007613"/>
    </source>
</evidence>
<dbReference type="GO" id="GO:1990281">
    <property type="term" value="C:efflux pump complex"/>
    <property type="evidence" value="ECO:0007669"/>
    <property type="project" value="TreeGrafter"/>
</dbReference>